<keyword evidence="3 5" id="KW-0540">Nuclease</keyword>
<comment type="similarity">
    <text evidence="5">Belongs to the YqgF HJR family.</text>
</comment>
<comment type="caution">
    <text evidence="7">The sequence shown here is derived from an EMBL/GenBank/DDBJ whole genome shotgun (WGS) entry which is preliminary data.</text>
</comment>
<keyword evidence="1 5" id="KW-0963">Cytoplasm</keyword>
<comment type="subcellular location">
    <subcellularLocation>
        <location evidence="5">Cytoplasm</location>
    </subcellularLocation>
</comment>
<evidence type="ECO:0000256" key="2">
    <source>
        <dbReference type="ARBA" id="ARBA00022517"/>
    </source>
</evidence>
<keyword evidence="4 5" id="KW-0378">Hydrolase</keyword>
<protein>
    <recommendedName>
        <fullName evidence="5">Putative pre-16S rRNA nuclease</fullName>
        <ecNumber evidence="5">3.1.-.-</ecNumber>
    </recommendedName>
</protein>
<organism evidence="7 8">
    <name type="scientific">Chlorobium phaeovibrioides</name>
    <dbReference type="NCBI Taxonomy" id="1094"/>
    <lineage>
        <taxon>Bacteria</taxon>
        <taxon>Pseudomonadati</taxon>
        <taxon>Chlorobiota</taxon>
        <taxon>Chlorobiia</taxon>
        <taxon>Chlorobiales</taxon>
        <taxon>Chlorobiaceae</taxon>
        <taxon>Chlorobium/Pelodictyon group</taxon>
        <taxon>Chlorobium</taxon>
    </lineage>
</organism>
<dbReference type="SMART" id="SM00732">
    <property type="entry name" value="YqgFc"/>
    <property type="match status" value="1"/>
</dbReference>
<dbReference type="GO" id="GO:0005829">
    <property type="term" value="C:cytosol"/>
    <property type="evidence" value="ECO:0007669"/>
    <property type="project" value="TreeGrafter"/>
</dbReference>
<reference evidence="7 8" key="1">
    <citation type="submission" date="2018-12" db="EMBL/GenBank/DDBJ databases">
        <authorList>
            <person name="Lunina O.N."/>
            <person name="Grouzdev D.S."/>
            <person name="Gorlenko V.M."/>
            <person name="Savvichev A.S."/>
        </authorList>
    </citation>
    <scope>NUCLEOTIDE SEQUENCE [LARGE SCALE GENOMIC DNA]</scope>
    <source>
        <strain evidence="7 8">BrKhr-17</strain>
    </source>
</reference>
<dbReference type="InterPro" id="IPR006641">
    <property type="entry name" value="YqgF/RNaseH-like_dom"/>
</dbReference>
<evidence type="ECO:0000256" key="4">
    <source>
        <dbReference type="ARBA" id="ARBA00022801"/>
    </source>
</evidence>
<dbReference type="Pfam" id="PF03652">
    <property type="entry name" value="RuvX"/>
    <property type="match status" value="1"/>
</dbReference>
<dbReference type="InterPro" id="IPR005227">
    <property type="entry name" value="YqgF"/>
</dbReference>
<dbReference type="SUPFAM" id="SSF53098">
    <property type="entry name" value="Ribonuclease H-like"/>
    <property type="match status" value="1"/>
</dbReference>
<evidence type="ECO:0000256" key="5">
    <source>
        <dbReference type="HAMAP-Rule" id="MF_00651"/>
    </source>
</evidence>
<evidence type="ECO:0000313" key="7">
    <source>
        <dbReference type="EMBL" id="RTY39445.1"/>
    </source>
</evidence>
<feature type="domain" description="YqgF/RNase H-like" evidence="6">
    <location>
        <begin position="4"/>
        <end position="102"/>
    </location>
</feature>
<dbReference type="PANTHER" id="PTHR33317">
    <property type="entry name" value="POLYNUCLEOTIDYL TRANSFERASE, RIBONUCLEASE H-LIKE SUPERFAMILY PROTEIN"/>
    <property type="match status" value="1"/>
</dbReference>
<dbReference type="EC" id="3.1.-.-" evidence="5"/>
<dbReference type="GO" id="GO:0016788">
    <property type="term" value="F:hydrolase activity, acting on ester bonds"/>
    <property type="evidence" value="ECO:0007669"/>
    <property type="project" value="UniProtKB-UniRule"/>
</dbReference>
<dbReference type="GO" id="GO:0000967">
    <property type="term" value="P:rRNA 5'-end processing"/>
    <property type="evidence" value="ECO:0007669"/>
    <property type="project" value="UniProtKB-UniRule"/>
</dbReference>
<dbReference type="HAMAP" id="MF_00651">
    <property type="entry name" value="Nuclease_YqgF"/>
    <property type="match status" value="1"/>
</dbReference>
<gene>
    <name evidence="7" type="primary">ruvX</name>
    <name evidence="7" type="ORF">EKD02_01860</name>
</gene>
<keyword evidence="2 5" id="KW-0690">Ribosome biogenesis</keyword>
<proteinExistence type="inferred from homology"/>
<evidence type="ECO:0000256" key="1">
    <source>
        <dbReference type="ARBA" id="ARBA00022490"/>
    </source>
</evidence>
<dbReference type="OMA" id="MAFQTMI"/>
<dbReference type="PANTHER" id="PTHR33317:SF4">
    <property type="entry name" value="POLYNUCLEOTIDYL TRANSFERASE, RIBONUCLEASE H-LIKE SUPERFAMILY PROTEIN"/>
    <property type="match status" value="1"/>
</dbReference>
<evidence type="ECO:0000256" key="3">
    <source>
        <dbReference type="ARBA" id="ARBA00022722"/>
    </source>
</evidence>
<dbReference type="Gene3D" id="3.30.420.140">
    <property type="entry name" value="YqgF/RNase H-like domain"/>
    <property type="match status" value="1"/>
</dbReference>
<name>A0A3S0U269_CHLPH</name>
<evidence type="ECO:0000313" key="8">
    <source>
        <dbReference type="Proteomes" id="UP000279908"/>
    </source>
</evidence>
<dbReference type="InterPro" id="IPR012337">
    <property type="entry name" value="RNaseH-like_sf"/>
</dbReference>
<dbReference type="CDD" id="cd16964">
    <property type="entry name" value="YqgF"/>
    <property type="match status" value="1"/>
</dbReference>
<comment type="function">
    <text evidence="5">Could be a nuclease involved in processing of the 5'-end of pre-16S rRNA.</text>
</comment>
<evidence type="ECO:0000259" key="6">
    <source>
        <dbReference type="SMART" id="SM00732"/>
    </source>
</evidence>
<sequence>MQKKRLVGIDYGTKRIGLAVADPLRIFARPVGTFSREGLQGALEEIERQDGIATLVVGYPLSSGGETNAMTGVIDRFITELGEAFPDVAIERVDEYHSSREAVHILAAAGGSRKDRQKKGRLDTAAACVLLTRYLEESSGSL</sequence>
<dbReference type="RefSeq" id="WP_011890923.1">
    <property type="nucleotide sequence ID" value="NZ_RXYK01000002.1"/>
</dbReference>
<dbReference type="InterPro" id="IPR037027">
    <property type="entry name" value="YqgF/RNaseH-like_dom_sf"/>
</dbReference>
<dbReference type="GO" id="GO:0004518">
    <property type="term" value="F:nuclease activity"/>
    <property type="evidence" value="ECO:0007669"/>
    <property type="project" value="UniProtKB-KW"/>
</dbReference>
<dbReference type="AlphaFoldDB" id="A0A3S0U269"/>
<dbReference type="NCBIfam" id="TIGR00250">
    <property type="entry name" value="RNAse_H_YqgF"/>
    <property type="match status" value="1"/>
</dbReference>
<dbReference type="Proteomes" id="UP000279908">
    <property type="component" value="Unassembled WGS sequence"/>
</dbReference>
<dbReference type="EMBL" id="RXYK01000002">
    <property type="protein sequence ID" value="RTY39445.1"/>
    <property type="molecule type" value="Genomic_DNA"/>
</dbReference>
<accession>A0A3S0U269</accession>